<keyword evidence="1" id="KW-0472">Membrane</keyword>
<proteinExistence type="predicted"/>
<name>A0A3B0W2V3_9ZZZZ</name>
<gene>
    <name evidence="2" type="ORF">MNBD_GAMMA03-448</name>
</gene>
<keyword evidence="1" id="KW-0812">Transmembrane</keyword>
<dbReference type="NCBIfam" id="TIGR00847">
    <property type="entry name" value="ccoS"/>
    <property type="match status" value="1"/>
</dbReference>
<feature type="transmembrane region" description="Helical" evidence="1">
    <location>
        <begin position="6"/>
        <end position="29"/>
    </location>
</feature>
<evidence type="ECO:0000256" key="1">
    <source>
        <dbReference type="SAM" id="Phobius"/>
    </source>
</evidence>
<protein>
    <submittedName>
        <fullName evidence="2">Type cbb3 cytochrome oxidase biogenesis protein CcoS, involved in heme b insertion</fullName>
    </submittedName>
</protein>
<evidence type="ECO:0000313" key="2">
    <source>
        <dbReference type="EMBL" id="VAW45047.1"/>
    </source>
</evidence>
<dbReference type="PANTHER" id="PTHR41532">
    <property type="entry name" value="FIXS PROTEIN"/>
    <property type="match status" value="1"/>
</dbReference>
<dbReference type="InterPro" id="IPR004714">
    <property type="entry name" value="Cyt_oxidase_maturation_cbb3"/>
</dbReference>
<accession>A0A3B0W2V3</accession>
<organism evidence="2">
    <name type="scientific">hydrothermal vent metagenome</name>
    <dbReference type="NCBI Taxonomy" id="652676"/>
    <lineage>
        <taxon>unclassified sequences</taxon>
        <taxon>metagenomes</taxon>
        <taxon>ecological metagenomes</taxon>
    </lineage>
</organism>
<dbReference type="EMBL" id="UOFC01000038">
    <property type="protein sequence ID" value="VAW45047.1"/>
    <property type="molecule type" value="Genomic_DNA"/>
</dbReference>
<sequence>KINMNAIIVLIIISVLVAGGFLAAFLWAVRSGQYDDTFSPSVRMLFEDKKPKPNKDHSES</sequence>
<dbReference type="Pfam" id="PF03597">
    <property type="entry name" value="FixS"/>
    <property type="match status" value="1"/>
</dbReference>
<reference evidence="2" key="1">
    <citation type="submission" date="2018-06" db="EMBL/GenBank/DDBJ databases">
        <authorList>
            <person name="Zhirakovskaya E."/>
        </authorList>
    </citation>
    <scope>NUCLEOTIDE SEQUENCE</scope>
</reference>
<dbReference type="PANTHER" id="PTHR41532:SF1">
    <property type="entry name" value="FIXS PROTEIN"/>
    <property type="match status" value="1"/>
</dbReference>
<keyword evidence="1" id="KW-1133">Transmembrane helix</keyword>
<feature type="non-terminal residue" evidence="2">
    <location>
        <position position="1"/>
    </location>
</feature>
<dbReference type="AlphaFoldDB" id="A0A3B0W2V3"/>